<proteinExistence type="predicted"/>
<name>A0ABS3XSB9_9ACTN</name>
<reference evidence="2 3" key="1">
    <citation type="submission" date="2021-02" db="EMBL/GenBank/DDBJ databases">
        <title>Streptomyces spirodelae sp. nov., isolated from duckweed.</title>
        <authorList>
            <person name="Saimee Y."/>
            <person name="Duangmal K."/>
        </authorList>
    </citation>
    <scope>NUCLEOTIDE SEQUENCE [LARGE SCALE GENOMIC DNA]</scope>
    <source>
        <strain evidence="2 3">DSM 42105</strain>
    </source>
</reference>
<feature type="domain" description="Carrier" evidence="1">
    <location>
        <begin position="10"/>
        <end position="86"/>
    </location>
</feature>
<dbReference type="Proteomes" id="UP000721954">
    <property type="component" value="Unassembled WGS sequence"/>
</dbReference>
<dbReference type="InterPro" id="IPR036736">
    <property type="entry name" value="ACP-like_sf"/>
</dbReference>
<dbReference type="Gene3D" id="1.10.1200.10">
    <property type="entry name" value="ACP-like"/>
    <property type="match status" value="1"/>
</dbReference>
<accession>A0ABS3XSB9</accession>
<protein>
    <submittedName>
        <fullName evidence="2">Acyl carrier protein</fullName>
    </submittedName>
</protein>
<dbReference type="Pfam" id="PF00550">
    <property type="entry name" value="PP-binding"/>
    <property type="match status" value="1"/>
</dbReference>
<keyword evidence="3" id="KW-1185">Reference proteome</keyword>
<gene>
    <name evidence="2" type="ORF">JW613_08285</name>
</gene>
<dbReference type="SUPFAM" id="SSF47336">
    <property type="entry name" value="ACP-like"/>
    <property type="match status" value="1"/>
</dbReference>
<sequence>MSAEEKAERARIEDRVLTLLSQAAVVPREDIADPRTNLREEIGLDSMDFVELVTVLERELGRRVEREQLSYVRTVGDVVDLVYTLSKNTDPAGA</sequence>
<evidence type="ECO:0000313" key="2">
    <source>
        <dbReference type="EMBL" id="MBO8198303.1"/>
    </source>
</evidence>
<comment type="caution">
    <text evidence="2">The sequence shown here is derived from an EMBL/GenBank/DDBJ whole genome shotgun (WGS) entry which is preliminary data.</text>
</comment>
<dbReference type="InterPro" id="IPR009081">
    <property type="entry name" value="PP-bd_ACP"/>
</dbReference>
<organism evidence="2 3">
    <name type="scientific">Streptomyces smyrnaeus</name>
    <dbReference type="NCBI Taxonomy" id="1387713"/>
    <lineage>
        <taxon>Bacteria</taxon>
        <taxon>Bacillati</taxon>
        <taxon>Actinomycetota</taxon>
        <taxon>Actinomycetes</taxon>
        <taxon>Kitasatosporales</taxon>
        <taxon>Streptomycetaceae</taxon>
        <taxon>Streptomyces</taxon>
    </lineage>
</organism>
<dbReference type="EMBL" id="JAFFZM010000004">
    <property type="protein sequence ID" value="MBO8198303.1"/>
    <property type="molecule type" value="Genomic_DNA"/>
</dbReference>
<dbReference type="PROSITE" id="PS50075">
    <property type="entry name" value="CARRIER"/>
    <property type="match status" value="1"/>
</dbReference>
<evidence type="ECO:0000313" key="3">
    <source>
        <dbReference type="Proteomes" id="UP000721954"/>
    </source>
</evidence>
<evidence type="ECO:0000259" key="1">
    <source>
        <dbReference type="PROSITE" id="PS50075"/>
    </source>
</evidence>